<reference evidence="2 3" key="1">
    <citation type="submission" date="2016-10" db="EMBL/GenBank/DDBJ databases">
        <authorList>
            <person name="de Groot N.N."/>
        </authorList>
    </citation>
    <scope>NUCLEOTIDE SEQUENCE [LARGE SCALE GENOMIC DNA]</scope>
    <source>
        <strain evidence="2 3">YAD2003</strain>
    </source>
</reference>
<dbReference type="Proteomes" id="UP000183190">
    <property type="component" value="Unassembled WGS sequence"/>
</dbReference>
<dbReference type="EMBL" id="FNWV01000010">
    <property type="protein sequence ID" value="SEH76516.1"/>
    <property type="molecule type" value="Genomic_DNA"/>
</dbReference>
<dbReference type="Pfam" id="PF09578">
    <property type="entry name" value="Spore_YabQ"/>
    <property type="match status" value="1"/>
</dbReference>
<keyword evidence="1" id="KW-0472">Membrane</keyword>
<dbReference type="InterPro" id="IPR019074">
    <property type="entry name" value="YabQ"/>
</dbReference>
<name>A0A1H6KXN2_RUMFL</name>
<keyword evidence="1" id="KW-1133">Transmembrane helix</keyword>
<protein>
    <submittedName>
        <fullName evidence="2">Spore cortex biosynthesis protein YabQ</fullName>
    </submittedName>
</protein>
<dbReference type="NCBIfam" id="TIGR02893">
    <property type="entry name" value="spore_yabQ"/>
    <property type="match status" value="1"/>
</dbReference>
<proteinExistence type="predicted"/>
<evidence type="ECO:0000313" key="2">
    <source>
        <dbReference type="EMBL" id="SEH76516.1"/>
    </source>
</evidence>
<accession>A0A1H6KXN2</accession>
<evidence type="ECO:0000256" key="1">
    <source>
        <dbReference type="SAM" id="Phobius"/>
    </source>
</evidence>
<gene>
    <name evidence="2" type="ORF">SAMN02910265_02567</name>
</gene>
<feature type="transmembrane region" description="Helical" evidence="1">
    <location>
        <begin position="46"/>
        <end position="66"/>
    </location>
</feature>
<sequence length="181" mass="20762">MKMAETFFTVSEELRLFGLSCLMGAIVGAAYDVLRVFRIITPHNGFLTAAEDIFFLLLYAISLTAFSEAAARSEMRMYFVIGNAVGYVLYYVTIGSVVMRTIRKLFTLIGALFKLIFRPLKPCCAFLRKKATAEFVRNSKIIVKPIKKIKIVLLNRRHLLYNKMENTKGKEREKRVEENET</sequence>
<dbReference type="RefSeq" id="WP_074718052.1">
    <property type="nucleotide sequence ID" value="NZ_FNWV01000010.1"/>
</dbReference>
<feature type="transmembrane region" description="Helical" evidence="1">
    <location>
        <begin position="16"/>
        <end position="34"/>
    </location>
</feature>
<feature type="transmembrane region" description="Helical" evidence="1">
    <location>
        <begin position="78"/>
        <end position="99"/>
    </location>
</feature>
<organism evidence="2 3">
    <name type="scientific">Ruminococcus flavefaciens</name>
    <dbReference type="NCBI Taxonomy" id="1265"/>
    <lineage>
        <taxon>Bacteria</taxon>
        <taxon>Bacillati</taxon>
        <taxon>Bacillota</taxon>
        <taxon>Clostridia</taxon>
        <taxon>Eubacteriales</taxon>
        <taxon>Oscillospiraceae</taxon>
        <taxon>Ruminococcus</taxon>
    </lineage>
</organism>
<dbReference type="AlphaFoldDB" id="A0A1H6KXN2"/>
<dbReference type="OrthoDB" id="9801633at2"/>
<evidence type="ECO:0000313" key="3">
    <source>
        <dbReference type="Proteomes" id="UP000183190"/>
    </source>
</evidence>
<keyword evidence="1" id="KW-0812">Transmembrane</keyword>